<dbReference type="CDD" id="cd03192">
    <property type="entry name" value="GST_C_Sigma_like"/>
    <property type="match status" value="1"/>
</dbReference>
<dbReference type="PANTHER" id="PTHR11571:SF150">
    <property type="entry name" value="GLUTATHIONE S-TRANSFERASE"/>
    <property type="match status" value="1"/>
</dbReference>
<dbReference type="PROSITE" id="PS50404">
    <property type="entry name" value="GST_NTER"/>
    <property type="match status" value="1"/>
</dbReference>
<dbReference type="EMBL" id="GQ384392">
    <property type="protein sequence ID" value="ACU83216.1"/>
    <property type="molecule type" value="mRNA"/>
</dbReference>
<proteinExistence type="evidence at transcript level"/>
<reference evidence="3" key="2">
    <citation type="journal article" date="2012" name="Fish Shellfish Immunol.">
        <title>Two classes of glutathione S-transferase genes with different response profiles to bacterial challenge in Venerupis philippinarum.</title>
        <authorList>
            <person name="Li C."/>
            <person name="Su X."/>
            <person name="Li Y."/>
            <person name="Li T."/>
            <person name="Sun C."/>
            <person name="Zhou T."/>
            <person name="Liu H."/>
        </authorList>
    </citation>
    <scope>NUCLEOTIDE SEQUENCE</scope>
</reference>
<dbReference type="Pfam" id="PF14497">
    <property type="entry name" value="GST_C_3"/>
    <property type="match status" value="1"/>
</dbReference>
<dbReference type="SFLD" id="SFLDG01205">
    <property type="entry name" value="AMPS.1"/>
    <property type="match status" value="1"/>
</dbReference>
<dbReference type="SFLD" id="SFLDS00019">
    <property type="entry name" value="Glutathione_Transferase_(cytos"/>
    <property type="match status" value="1"/>
</dbReference>
<dbReference type="Gene3D" id="3.40.30.10">
    <property type="entry name" value="Glutaredoxin"/>
    <property type="match status" value="1"/>
</dbReference>
<feature type="domain" description="GST N-terminal" evidence="1">
    <location>
        <begin position="2"/>
        <end position="80"/>
    </location>
</feature>
<feature type="domain" description="GST C-terminal" evidence="2">
    <location>
        <begin position="82"/>
        <end position="210"/>
    </location>
</feature>
<dbReference type="InterPro" id="IPR004045">
    <property type="entry name" value="Glutathione_S-Trfase_N"/>
</dbReference>
<dbReference type="FunFam" id="1.20.1050.10:FF:000030">
    <property type="entry name" value="Glutathione S-transferase S1"/>
    <property type="match status" value="1"/>
</dbReference>
<dbReference type="InterPro" id="IPR004046">
    <property type="entry name" value="GST_C"/>
</dbReference>
<protein>
    <submittedName>
        <fullName evidence="3">Glutathione S-transferase A</fullName>
    </submittedName>
</protein>
<dbReference type="FunFam" id="3.40.30.10:FF:000608">
    <property type="entry name" value="Glutathione S-Transferase"/>
    <property type="match status" value="1"/>
</dbReference>
<dbReference type="SUPFAM" id="SSF47616">
    <property type="entry name" value="GST C-terminal domain-like"/>
    <property type="match status" value="1"/>
</dbReference>
<dbReference type="Pfam" id="PF02798">
    <property type="entry name" value="GST_N"/>
    <property type="match status" value="1"/>
</dbReference>
<dbReference type="SFLD" id="SFLDG00363">
    <property type="entry name" value="AMPS_(cytGST):_Alpha-__Mu-__Pi"/>
    <property type="match status" value="1"/>
</dbReference>
<organism evidence="3">
    <name type="scientific">Ruditapes philippinarum</name>
    <name type="common">Japanese carpet shell</name>
    <name type="synonym">Venerupis philippinarum</name>
    <dbReference type="NCBI Taxonomy" id="129788"/>
    <lineage>
        <taxon>Eukaryota</taxon>
        <taxon>Metazoa</taxon>
        <taxon>Spiralia</taxon>
        <taxon>Lophotrochozoa</taxon>
        <taxon>Mollusca</taxon>
        <taxon>Bivalvia</taxon>
        <taxon>Autobranchia</taxon>
        <taxon>Heteroconchia</taxon>
        <taxon>Euheterodonta</taxon>
        <taxon>Imparidentia</taxon>
        <taxon>Neoheterodontei</taxon>
        <taxon>Venerida</taxon>
        <taxon>Veneroidea</taxon>
        <taxon>Veneridae</taxon>
        <taxon>Ruditapes</taxon>
    </lineage>
</organism>
<dbReference type="InterPro" id="IPR036249">
    <property type="entry name" value="Thioredoxin-like_sf"/>
</dbReference>
<dbReference type="Gene3D" id="1.20.1050.10">
    <property type="match status" value="1"/>
</dbReference>
<dbReference type="AlphaFoldDB" id="C8CBL9"/>
<dbReference type="InterPro" id="IPR040079">
    <property type="entry name" value="Glutathione_S-Trfase"/>
</dbReference>
<dbReference type="SUPFAM" id="SSF52833">
    <property type="entry name" value="Thioredoxin-like"/>
    <property type="match status" value="1"/>
</dbReference>
<dbReference type="InterPro" id="IPR050213">
    <property type="entry name" value="GST_superfamily"/>
</dbReference>
<dbReference type="GO" id="GO:0006749">
    <property type="term" value="P:glutathione metabolic process"/>
    <property type="evidence" value="ECO:0007669"/>
    <property type="project" value="TreeGrafter"/>
</dbReference>
<dbReference type="GO" id="GO:0004364">
    <property type="term" value="F:glutathione transferase activity"/>
    <property type="evidence" value="ECO:0007669"/>
    <property type="project" value="TreeGrafter"/>
</dbReference>
<evidence type="ECO:0000259" key="1">
    <source>
        <dbReference type="PROSITE" id="PS50404"/>
    </source>
</evidence>
<accession>C8CBL9</accession>
<dbReference type="PANTHER" id="PTHR11571">
    <property type="entry name" value="GLUTATHIONE S-TRANSFERASE"/>
    <property type="match status" value="1"/>
</dbReference>
<dbReference type="InterPro" id="IPR036282">
    <property type="entry name" value="Glutathione-S-Trfase_C_sf"/>
</dbReference>
<dbReference type="CDD" id="cd03039">
    <property type="entry name" value="GST_N_Sigma_like"/>
    <property type="match status" value="1"/>
</dbReference>
<evidence type="ECO:0000313" key="3">
    <source>
        <dbReference type="EMBL" id="ACU83216.1"/>
    </source>
</evidence>
<dbReference type="InterPro" id="IPR010987">
    <property type="entry name" value="Glutathione-S-Trfase_C-like"/>
</dbReference>
<dbReference type="PROSITE" id="PS50405">
    <property type="entry name" value="GST_CTER"/>
    <property type="match status" value="1"/>
</dbReference>
<evidence type="ECO:0000259" key="2">
    <source>
        <dbReference type="PROSITE" id="PS50405"/>
    </source>
</evidence>
<keyword evidence="3" id="KW-0808">Transferase</keyword>
<name>C8CBL9_RUDPH</name>
<reference evidence="3" key="1">
    <citation type="submission" date="2009-07" db="EMBL/GenBank/DDBJ databases">
        <authorList>
            <person name="Zhao J."/>
            <person name="Li C."/>
        </authorList>
    </citation>
    <scope>NUCLEOTIDE SEQUENCE</scope>
</reference>
<sequence>MVQYKITYFDSRGGAELCRLVLKAAKVDFVDERLTGEEWAKRKEGMPLQALPVLTIDGSQVICQSAAIARYLAKENGLMGANNLEALRIDEVMEMFSEMVQRELIKIYMVKDNEEERNKLVKTFVEGPMKKYLTFLEMRLKENKDGNGFLVGDKLSLGDLAIYDGLSLLTALLVNVDPFEGRSLLEEHQSRVGSVPEIAEWVSTRPKTKF</sequence>